<gene>
    <name evidence="1" type="ORF">S12H4_06178</name>
</gene>
<organism evidence="1">
    <name type="scientific">marine sediment metagenome</name>
    <dbReference type="NCBI Taxonomy" id="412755"/>
    <lineage>
        <taxon>unclassified sequences</taxon>
        <taxon>metagenomes</taxon>
        <taxon>ecological metagenomes</taxon>
    </lineage>
</organism>
<evidence type="ECO:0000313" key="1">
    <source>
        <dbReference type="EMBL" id="GAI67932.1"/>
    </source>
</evidence>
<sequence length="56" mass="6236">ALEDKLLCLAGYRTERVEEALSEPLARLLDKLGEFSHSQLVIVEQFADFISKTGGK</sequence>
<reference evidence="1" key="1">
    <citation type="journal article" date="2014" name="Front. Microbiol.">
        <title>High frequency of phylogenetically diverse reductive dehalogenase-homologous genes in deep subseafloor sedimentary metagenomes.</title>
        <authorList>
            <person name="Kawai M."/>
            <person name="Futagami T."/>
            <person name="Toyoda A."/>
            <person name="Takaki Y."/>
            <person name="Nishi S."/>
            <person name="Hori S."/>
            <person name="Arai W."/>
            <person name="Tsubouchi T."/>
            <person name="Morono Y."/>
            <person name="Uchiyama I."/>
            <person name="Ito T."/>
            <person name="Fujiyama A."/>
            <person name="Inagaki F."/>
            <person name="Takami H."/>
        </authorList>
    </citation>
    <scope>NUCLEOTIDE SEQUENCE</scope>
    <source>
        <strain evidence="1">Expedition CK06-06</strain>
    </source>
</reference>
<feature type="non-terminal residue" evidence="1">
    <location>
        <position position="1"/>
    </location>
</feature>
<comment type="caution">
    <text evidence="1">The sequence shown here is derived from an EMBL/GenBank/DDBJ whole genome shotgun (WGS) entry which is preliminary data.</text>
</comment>
<dbReference type="EMBL" id="BARW01002134">
    <property type="protein sequence ID" value="GAI67932.1"/>
    <property type="molecule type" value="Genomic_DNA"/>
</dbReference>
<protein>
    <submittedName>
        <fullName evidence="1">Uncharacterized protein</fullName>
    </submittedName>
</protein>
<accession>X1QHH1</accession>
<proteinExistence type="predicted"/>
<name>X1QHH1_9ZZZZ</name>
<dbReference type="AlphaFoldDB" id="X1QHH1"/>